<dbReference type="PIRSF" id="PIRSF001456">
    <property type="entry name" value="Chorismate_synth"/>
    <property type="match status" value="1"/>
</dbReference>
<dbReference type="PANTHER" id="PTHR21085">
    <property type="entry name" value="CHORISMATE SYNTHASE"/>
    <property type="match status" value="1"/>
</dbReference>
<keyword evidence="6 7" id="KW-0456">Lyase</keyword>
<dbReference type="Gene3D" id="3.60.150.10">
    <property type="entry name" value="Chorismate synthase AroC"/>
    <property type="match status" value="1"/>
</dbReference>
<organism evidence="8 9">
    <name type="scientific">Oligosphaera ethanolica</name>
    <dbReference type="NCBI Taxonomy" id="760260"/>
    <lineage>
        <taxon>Bacteria</taxon>
        <taxon>Pseudomonadati</taxon>
        <taxon>Lentisphaerota</taxon>
        <taxon>Oligosphaeria</taxon>
        <taxon>Oligosphaerales</taxon>
        <taxon>Oligosphaeraceae</taxon>
        <taxon>Oligosphaera</taxon>
    </lineage>
</organism>
<comment type="function">
    <text evidence="7">Catalyzes the anti-1,4-elimination of the C-3 phosphate and the C-6 proR hydrogen from 5-enolpyruvylshikimate-3-phosphate (EPSP) to yield chorismate, which is the branch point compound that serves as the starting substrate for the three terminal pathways of aromatic amino acid biosynthesis. This reaction introduces a second double bond into the aromatic ring system.</text>
</comment>
<comment type="caution">
    <text evidence="8">The sequence shown here is derived from an EMBL/GenBank/DDBJ whole genome shotgun (WGS) entry which is preliminary data.</text>
</comment>
<dbReference type="NCBIfam" id="NF003793">
    <property type="entry name" value="PRK05382.1"/>
    <property type="match status" value="1"/>
</dbReference>
<keyword evidence="4 7" id="KW-0028">Amino-acid biosynthesis</keyword>
<keyword evidence="7" id="KW-0285">Flavoprotein</keyword>
<comment type="subunit">
    <text evidence="7">Homotetramer.</text>
</comment>
<dbReference type="InterPro" id="IPR035904">
    <property type="entry name" value="Chorismate_synth_AroC_sf"/>
</dbReference>
<feature type="binding site" evidence="7">
    <location>
        <position position="46"/>
    </location>
    <ligand>
        <name>NADP(+)</name>
        <dbReference type="ChEBI" id="CHEBI:58349"/>
    </ligand>
</feature>
<dbReference type="PANTHER" id="PTHR21085:SF0">
    <property type="entry name" value="CHORISMATE SYNTHASE"/>
    <property type="match status" value="1"/>
</dbReference>
<comment type="catalytic activity">
    <reaction evidence="7">
        <text>5-O-(1-carboxyvinyl)-3-phosphoshikimate = chorismate + phosphate</text>
        <dbReference type="Rhea" id="RHEA:21020"/>
        <dbReference type="ChEBI" id="CHEBI:29748"/>
        <dbReference type="ChEBI" id="CHEBI:43474"/>
        <dbReference type="ChEBI" id="CHEBI:57701"/>
        <dbReference type="EC" id="4.2.3.5"/>
    </reaction>
</comment>
<evidence type="ECO:0000256" key="3">
    <source>
        <dbReference type="ARBA" id="ARBA00013036"/>
    </source>
</evidence>
<evidence type="ECO:0000256" key="7">
    <source>
        <dbReference type="HAMAP-Rule" id="MF_00300"/>
    </source>
</evidence>
<comment type="similarity">
    <text evidence="2 7">Belongs to the chorismate synthase family.</text>
</comment>
<keyword evidence="7" id="KW-0274">FAD</keyword>
<keyword evidence="7" id="KW-0521">NADP</keyword>
<keyword evidence="5 7" id="KW-0057">Aromatic amino acid biosynthesis</keyword>
<evidence type="ECO:0000256" key="2">
    <source>
        <dbReference type="ARBA" id="ARBA00008014"/>
    </source>
</evidence>
<dbReference type="HAMAP" id="MF_00300">
    <property type="entry name" value="Chorismate_synth"/>
    <property type="match status" value="1"/>
</dbReference>
<name>A0AAE3VE71_9BACT</name>
<reference evidence="8" key="1">
    <citation type="submission" date="2023-07" db="EMBL/GenBank/DDBJ databases">
        <title>Genomic Encyclopedia of Type Strains, Phase IV (KMG-IV): sequencing the most valuable type-strain genomes for metagenomic binning, comparative biology and taxonomic classification.</title>
        <authorList>
            <person name="Goeker M."/>
        </authorList>
    </citation>
    <scope>NUCLEOTIDE SEQUENCE</scope>
    <source>
        <strain evidence="8">DSM 24202</strain>
    </source>
</reference>
<dbReference type="EC" id="4.2.3.5" evidence="3 7"/>
<dbReference type="InterPro" id="IPR020541">
    <property type="entry name" value="Chorismate_synthase_CS"/>
</dbReference>
<evidence type="ECO:0000313" key="9">
    <source>
        <dbReference type="Proteomes" id="UP001238163"/>
    </source>
</evidence>
<proteinExistence type="inferred from homology"/>
<dbReference type="GO" id="GO:0005829">
    <property type="term" value="C:cytosol"/>
    <property type="evidence" value="ECO:0007669"/>
    <property type="project" value="TreeGrafter"/>
</dbReference>
<feature type="binding site" evidence="7">
    <location>
        <position position="294"/>
    </location>
    <ligand>
        <name>FMN</name>
        <dbReference type="ChEBI" id="CHEBI:58210"/>
    </ligand>
</feature>
<dbReference type="CDD" id="cd07304">
    <property type="entry name" value="Chorismate_synthase"/>
    <property type="match status" value="1"/>
</dbReference>
<dbReference type="InterPro" id="IPR000453">
    <property type="entry name" value="Chorismate_synth"/>
</dbReference>
<accession>A0AAE3VE71</accession>
<evidence type="ECO:0000256" key="1">
    <source>
        <dbReference type="ARBA" id="ARBA00005044"/>
    </source>
</evidence>
<dbReference type="GO" id="GO:0008652">
    <property type="term" value="P:amino acid biosynthetic process"/>
    <property type="evidence" value="ECO:0007669"/>
    <property type="project" value="UniProtKB-KW"/>
</dbReference>
<dbReference type="GO" id="GO:0010181">
    <property type="term" value="F:FMN binding"/>
    <property type="evidence" value="ECO:0007669"/>
    <property type="project" value="TreeGrafter"/>
</dbReference>
<dbReference type="NCBIfam" id="TIGR00033">
    <property type="entry name" value="aroC"/>
    <property type="match status" value="1"/>
</dbReference>
<evidence type="ECO:0000256" key="4">
    <source>
        <dbReference type="ARBA" id="ARBA00022605"/>
    </source>
</evidence>
<evidence type="ECO:0000313" key="8">
    <source>
        <dbReference type="EMBL" id="MDQ0288858.1"/>
    </source>
</evidence>
<keyword evidence="9" id="KW-1185">Reference proteome</keyword>
<comment type="caution">
    <text evidence="7">Lacks conserved residue(s) required for the propagation of feature annotation.</text>
</comment>
<comment type="pathway">
    <text evidence="1 7">Metabolic intermediate biosynthesis; chorismate biosynthesis; chorismate from D-erythrose 4-phosphate and phosphoenolpyruvate: step 7/7.</text>
</comment>
<feature type="binding site" evidence="7">
    <location>
        <begin position="129"/>
        <end position="131"/>
    </location>
    <ligand>
        <name>FMN</name>
        <dbReference type="ChEBI" id="CHEBI:58210"/>
    </ligand>
</feature>
<gene>
    <name evidence="7" type="primary">aroC</name>
    <name evidence="8" type="ORF">J3R75_000965</name>
</gene>
<evidence type="ECO:0000256" key="5">
    <source>
        <dbReference type="ARBA" id="ARBA00023141"/>
    </source>
</evidence>
<dbReference type="GO" id="GO:0009423">
    <property type="term" value="P:chorismate biosynthetic process"/>
    <property type="evidence" value="ECO:0007669"/>
    <property type="project" value="UniProtKB-UniRule"/>
</dbReference>
<dbReference type="RefSeq" id="WP_307260193.1">
    <property type="nucleotide sequence ID" value="NZ_JAUSVL010000001.1"/>
</dbReference>
<dbReference type="AlphaFoldDB" id="A0AAE3VE71"/>
<dbReference type="Pfam" id="PF01264">
    <property type="entry name" value="Chorismate_synt"/>
    <property type="match status" value="1"/>
</dbReference>
<dbReference type="SUPFAM" id="SSF103263">
    <property type="entry name" value="Chorismate synthase, AroC"/>
    <property type="match status" value="1"/>
</dbReference>
<feature type="binding site" evidence="7">
    <location>
        <begin position="309"/>
        <end position="313"/>
    </location>
    <ligand>
        <name>FMN</name>
        <dbReference type="ChEBI" id="CHEBI:58210"/>
    </ligand>
</feature>
<dbReference type="EMBL" id="JAUSVL010000001">
    <property type="protein sequence ID" value="MDQ0288858.1"/>
    <property type="molecule type" value="Genomic_DNA"/>
</dbReference>
<dbReference type="GO" id="GO:0004107">
    <property type="term" value="F:chorismate synthase activity"/>
    <property type="evidence" value="ECO:0007669"/>
    <property type="project" value="UniProtKB-UniRule"/>
</dbReference>
<evidence type="ECO:0000256" key="6">
    <source>
        <dbReference type="ARBA" id="ARBA00023239"/>
    </source>
</evidence>
<feature type="binding site" evidence="7">
    <location>
        <position position="336"/>
    </location>
    <ligand>
        <name>FMN</name>
        <dbReference type="ChEBI" id="CHEBI:58210"/>
    </ligand>
</feature>
<dbReference type="Proteomes" id="UP001238163">
    <property type="component" value="Unassembled WGS sequence"/>
</dbReference>
<dbReference type="PROSITE" id="PS00788">
    <property type="entry name" value="CHORISMATE_SYNTHASE_2"/>
    <property type="match status" value="1"/>
</dbReference>
<protein>
    <recommendedName>
        <fullName evidence="3 7">Chorismate synthase</fullName>
        <shortName evidence="7">CS</shortName>
        <ecNumber evidence="3 7">4.2.3.5</ecNumber>
    </recommendedName>
    <alternativeName>
        <fullName evidence="7">5-enolpyruvylshikimate-3-phosphate phospholyase</fullName>
    </alternativeName>
</protein>
<dbReference type="GO" id="GO:0009073">
    <property type="term" value="P:aromatic amino acid family biosynthetic process"/>
    <property type="evidence" value="ECO:0007669"/>
    <property type="project" value="UniProtKB-KW"/>
</dbReference>
<keyword evidence="7" id="KW-0288">FMN</keyword>
<dbReference type="PROSITE" id="PS00789">
    <property type="entry name" value="CHORISMATE_SYNTHASE_3"/>
    <property type="match status" value="1"/>
</dbReference>
<sequence length="366" mass="38499">MSTWGDAINVSIFGESHGQAIGVVIAGLPAGEVISWPAVLSQMARRAPGQDPTATPRREADTPQLLAGSIPQGDDAFVTTGAPLAMAIHNTNTRSQDYGEKMTVPRPGHADYPAFVKHHGASDHRGGGHFSGRLTAPVVFAGAVCRQILARKDIAIAAHALQIGQAKDQPFPRCAIDAALMQDLSSRYFATIDPQAQNAMRQEIAVAHEQLDSIGGIIECACTGLPPGIAGEGIFGGIESALAPMIFAIPACKGLDFGAGFDVATLRGSQNNDAYFYDGDQVKSRTNHAGGSLGGISTGMPLLFRAAFKPTPSIAREQHSVDLQQHVDTTLNLRGRHDPCIIPRAIPVVEAMTAIAILNLLHVSNA</sequence>
<comment type="cofactor">
    <cofactor evidence="7">
        <name>FMNH2</name>
        <dbReference type="ChEBI" id="CHEBI:57618"/>
    </cofactor>
    <text evidence="7">Reduced FMN (FMNH(2)).</text>
</comment>